<name>A0A2K3M366_TRIPR</name>
<feature type="non-terminal residue" evidence="2">
    <location>
        <position position="1"/>
    </location>
</feature>
<dbReference type="InterPro" id="IPR056511">
    <property type="entry name" value="IDM1_C"/>
</dbReference>
<accession>A0A2K3M366</accession>
<feature type="domain" description="Increased DNA methylation 1 C-terminal" evidence="1">
    <location>
        <begin position="2"/>
        <end position="48"/>
    </location>
</feature>
<protein>
    <recommendedName>
        <fullName evidence="1">Increased DNA methylation 1 C-terminal domain-containing protein</fullName>
    </recommendedName>
</protein>
<evidence type="ECO:0000313" key="3">
    <source>
        <dbReference type="Proteomes" id="UP000236291"/>
    </source>
</evidence>
<proteinExistence type="predicted"/>
<gene>
    <name evidence="2" type="ORF">L195_g041305</name>
</gene>
<organism evidence="2 3">
    <name type="scientific">Trifolium pratense</name>
    <name type="common">Red clover</name>
    <dbReference type="NCBI Taxonomy" id="57577"/>
    <lineage>
        <taxon>Eukaryota</taxon>
        <taxon>Viridiplantae</taxon>
        <taxon>Streptophyta</taxon>
        <taxon>Embryophyta</taxon>
        <taxon>Tracheophyta</taxon>
        <taxon>Spermatophyta</taxon>
        <taxon>Magnoliopsida</taxon>
        <taxon>eudicotyledons</taxon>
        <taxon>Gunneridae</taxon>
        <taxon>Pentapetalae</taxon>
        <taxon>rosids</taxon>
        <taxon>fabids</taxon>
        <taxon>Fabales</taxon>
        <taxon>Fabaceae</taxon>
        <taxon>Papilionoideae</taxon>
        <taxon>50 kb inversion clade</taxon>
        <taxon>NPAAA clade</taxon>
        <taxon>Hologalegina</taxon>
        <taxon>IRL clade</taxon>
        <taxon>Trifolieae</taxon>
        <taxon>Trifolium</taxon>
    </lineage>
</organism>
<reference evidence="2 3" key="1">
    <citation type="journal article" date="2014" name="Am. J. Bot.">
        <title>Genome assembly and annotation for red clover (Trifolium pratense; Fabaceae).</title>
        <authorList>
            <person name="Istvanek J."/>
            <person name="Jaros M."/>
            <person name="Krenek A."/>
            <person name="Repkova J."/>
        </authorList>
    </citation>
    <scope>NUCLEOTIDE SEQUENCE [LARGE SCALE GENOMIC DNA]</scope>
    <source>
        <strain evidence="3">cv. Tatra</strain>
        <tissue evidence="2">Young leaves</tissue>
    </source>
</reference>
<dbReference type="Proteomes" id="UP000236291">
    <property type="component" value="Unassembled WGS sequence"/>
</dbReference>
<dbReference type="Pfam" id="PF23209">
    <property type="entry name" value="IDM1_C"/>
    <property type="match status" value="1"/>
</dbReference>
<reference evidence="2 3" key="2">
    <citation type="journal article" date="2017" name="Front. Plant Sci.">
        <title>Gene Classification and Mining of Molecular Markers Useful in Red Clover (Trifolium pratense) Breeding.</title>
        <authorList>
            <person name="Istvanek J."/>
            <person name="Dluhosova J."/>
            <person name="Dluhos P."/>
            <person name="Patkova L."/>
            <person name="Nedelnik J."/>
            <person name="Repkova J."/>
        </authorList>
    </citation>
    <scope>NUCLEOTIDE SEQUENCE [LARGE SCALE GENOMIC DNA]</scope>
    <source>
        <strain evidence="3">cv. Tatra</strain>
        <tissue evidence="2">Young leaves</tissue>
    </source>
</reference>
<sequence>SDKVVSNHLFRIHGRENQTIFAELPLGATDADCKGKGYSQCLLACVESFGKHWCPAYGVADNNKSTTYVASAFRIR</sequence>
<dbReference type="EMBL" id="ASHM01048278">
    <property type="protein sequence ID" value="PNX85238.1"/>
    <property type="molecule type" value="Genomic_DNA"/>
</dbReference>
<evidence type="ECO:0000259" key="1">
    <source>
        <dbReference type="Pfam" id="PF23209"/>
    </source>
</evidence>
<dbReference type="AlphaFoldDB" id="A0A2K3M366"/>
<comment type="caution">
    <text evidence="2">The sequence shown here is derived from an EMBL/GenBank/DDBJ whole genome shotgun (WGS) entry which is preliminary data.</text>
</comment>
<evidence type="ECO:0000313" key="2">
    <source>
        <dbReference type="EMBL" id="PNX85238.1"/>
    </source>
</evidence>